<dbReference type="Pfam" id="PF06291">
    <property type="entry name" value="Lambda_Bor"/>
    <property type="match status" value="1"/>
</dbReference>
<comment type="caution">
    <text evidence="2">The sequence shown here is derived from an EMBL/GenBank/DDBJ whole genome shotgun (WGS) entry which is preliminary data.</text>
</comment>
<keyword evidence="3" id="KW-1185">Reference proteome</keyword>
<dbReference type="AlphaFoldDB" id="A0A1T4PES0"/>
<dbReference type="RefSeq" id="WP_078745059.1">
    <property type="nucleotide sequence ID" value="NZ_FUXG01000008.1"/>
</dbReference>
<dbReference type="OrthoDB" id="332829at2"/>
<accession>A0A1T4PES0</accession>
<dbReference type="PROSITE" id="PS51257">
    <property type="entry name" value="PROKAR_LIPOPROTEIN"/>
    <property type="match status" value="1"/>
</dbReference>
<dbReference type="EMBL" id="MTSM01000008">
    <property type="protein sequence ID" value="OPX55586.1"/>
    <property type="molecule type" value="Genomic_DNA"/>
</dbReference>
<gene>
    <name evidence="2" type="ORF">BTE48_08195</name>
</gene>
<dbReference type="InterPro" id="IPR010438">
    <property type="entry name" value="Lambda_Bor"/>
</dbReference>
<evidence type="ECO:0008006" key="4">
    <source>
        <dbReference type="Google" id="ProtNLM"/>
    </source>
</evidence>
<sequence length="100" mass="11368">MKRMLVLVLVLALAACTSVTIRTDSAGKTKVPPDFQQTYVYWWWGLKGEHSVNVREVCQGRAVEQMQSVSTLSNLFFTIITFGIREERSARVWCKGAKNE</sequence>
<reference evidence="2 3" key="1">
    <citation type="submission" date="2017-01" db="EMBL/GenBank/DDBJ databases">
        <title>Genome Sequencing of a Marine Spirillum, Oceanospirillum multiglobuliferum ATCC 33336, from Japan.</title>
        <authorList>
            <person name="Carney J.G."/>
            <person name="Trachtenberg A.M."/>
            <person name="Rheaume B.A."/>
            <person name="Linnane J.D."/>
            <person name="Pitts N.L."/>
            <person name="Mykles D.L."/>
            <person name="Maclea K.S."/>
        </authorList>
    </citation>
    <scope>NUCLEOTIDE SEQUENCE [LARGE SCALE GENOMIC DNA]</scope>
    <source>
        <strain evidence="2 3">ATCC 33336</strain>
    </source>
</reference>
<dbReference type="Proteomes" id="UP000191418">
    <property type="component" value="Unassembled WGS sequence"/>
</dbReference>
<proteinExistence type="predicted"/>
<name>A0A1T4PES0_9GAMM</name>
<feature type="chain" id="PRO_5013114914" description="Bor family protein" evidence="1">
    <location>
        <begin position="23"/>
        <end position="100"/>
    </location>
</feature>
<keyword evidence="1" id="KW-0732">Signal</keyword>
<feature type="signal peptide" evidence="1">
    <location>
        <begin position="1"/>
        <end position="22"/>
    </location>
</feature>
<evidence type="ECO:0000313" key="3">
    <source>
        <dbReference type="Proteomes" id="UP000191418"/>
    </source>
</evidence>
<evidence type="ECO:0000313" key="2">
    <source>
        <dbReference type="EMBL" id="OPX55586.1"/>
    </source>
</evidence>
<organism evidence="2 3">
    <name type="scientific">Oceanospirillum multiglobuliferum</name>
    <dbReference type="NCBI Taxonomy" id="64969"/>
    <lineage>
        <taxon>Bacteria</taxon>
        <taxon>Pseudomonadati</taxon>
        <taxon>Pseudomonadota</taxon>
        <taxon>Gammaproteobacteria</taxon>
        <taxon>Oceanospirillales</taxon>
        <taxon>Oceanospirillaceae</taxon>
        <taxon>Oceanospirillum</taxon>
    </lineage>
</organism>
<dbReference type="STRING" id="64969.SAMN02745127_01449"/>
<evidence type="ECO:0000256" key="1">
    <source>
        <dbReference type="SAM" id="SignalP"/>
    </source>
</evidence>
<protein>
    <recommendedName>
        <fullName evidence="4">Bor family protein</fullName>
    </recommendedName>
</protein>